<dbReference type="Proteomes" id="UP001164761">
    <property type="component" value="Chromosome"/>
</dbReference>
<organism evidence="2 3">
    <name type="scientific">Alicyclobacillus fastidiosus</name>
    <dbReference type="NCBI Taxonomy" id="392011"/>
    <lineage>
        <taxon>Bacteria</taxon>
        <taxon>Bacillati</taxon>
        <taxon>Bacillota</taxon>
        <taxon>Bacilli</taxon>
        <taxon>Bacillales</taxon>
        <taxon>Alicyclobacillaceae</taxon>
        <taxon>Alicyclobacillus</taxon>
    </lineage>
</organism>
<sequence>MPKHGFHLALATASTAVIATLLSGCGSQAQQTTGPKPPATVPKETLTAAANDSAYAYISGQWVYLPPSTTNNVPSDPFHALDFSTNGTPTATTIGSDGNMFDGNQSSLWEYDKGWQSVSINGDTSIGVHAWSPTNTLYAAADDGQTLGIWYSSKGHWHLVQGSSSLGYIESIQWSPAGVLTVTSEVSDGSTAVSQYTGGQWKHLDDAHMPFAADTLQVSWSPKGVLTVATSQHGVWQYTNGVWSQPGGKSPIDTVAQVGWSPQGELVISGNTSQSRGLFALENGTWTSLGSSTAASPTHGILEFGWSPSGTLTVSDSTTDKIYQLTSGKWVTIWDKTSPSDRDASAPSFQWSPSGTLTCDGGDLGGLWQYQNGKWVQIGGDQSPFRNVTSVIYGWSK</sequence>
<protein>
    <submittedName>
        <fullName evidence="2">WD40 repeat domain-containing protein</fullName>
    </submittedName>
</protein>
<dbReference type="RefSeq" id="WP_268007222.1">
    <property type="nucleotide sequence ID" value="NZ_BSUT01000001.1"/>
</dbReference>
<name>A0ABY6ZL75_9BACL</name>
<evidence type="ECO:0000313" key="3">
    <source>
        <dbReference type="Proteomes" id="UP001164761"/>
    </source>
</evidence>
<keyword evidence="3" id="KW-1185">Reference proteome</keyword>
<reference evidence="2" key="1">
    <citation type="submission" date="2022-08" db="EMBL/GenBank/DDBJ databases">
        <title>Alicyclobacillus fastidiosus DSM 17978, complete genome.</title>
        <authorList>
            <person name="Wang Q."/>
            <person name="Cai R."/>
            <person name="Wang Z."/>
        </authorList>
    </citation>
    <scope>NUCLEOTIDE SEQUENCE</scope>
    <source>
        <strain evidence="2">DSM 17978</strain>
    </source>
</reference>
<keyword evidence="1" id="KW-0732">Signal</keyword>
<dbReference type="Gene3D" id="2.130.10.10">
    <property type="entry name" value="YVTN repeat-like/Quinoprotein amine dehydrogenase"/>
    <property type="match status" value="1"/>
</dbReference>
<dbReference type="PROSITE" id="PS51257">
    <property type="entry name" value="PROKAR_LIPOPROTEIN"/>
    <property type="match status" value="1"/>
</dbReference>
<dbReference type="InterPro" id="IPR015943">
    <property type="entry name" value="WD40/YVTN_repeat-like_dom_sf"/>
</dbReference>
<dbReference type="SUPFAM" id="SSF50965">
    <property type="entry name" value="Galactose oxidase, central domain"/>
    <property type="match status" value="1"/>
</dbReference>
<feature type="chain" id="PRO_5046329871" evidence="1">
    <location>
        <begin position="30"/>
        <end position="397"/>
    </location>
</feature>
<evidence type="ECO:0000256" key="1">
    <source>
        <dbReference type="SAM" id="SignalP"/>
    </source>
</evidence>
<dbReference type="EMBL" id="CP104067">
    <property type="protein sequence ID" value="WAH43338.1"/>
    <property type="molecule type" value="Genomic_DNA"/>
</dbReference>
<dbReference type="InterPro" id="IPR011043">
    <property type="entry name" value="Gal_Oxase/kelch_b-propeller"/>
</dbReference>
<gene>
    <name evidence="2" type="ORF">NZD89_08085</name>
</gene>
<evidence type="ECO:0000313" key="2">
    <source>
        <dbReference type="EMBL" id="WAH43338.1"/>
    </source>
</evidence>
<proteinExistence type="predicted"/>
<feature type="signal peptide" evidence="1">
    <location>
        <begin position="1"/>
        <end position="29"/>
    </location>
</feature>
<accession>A0ABY6ZL75</accession>